<evidence type="ECO:0000313" key="20">
    <source>
        <dbReference type="EMBL" id="KRQ87003.1"/>
    </source>
</evidence>
<dbReference type="SMART" id="SM00382">
    <property type="entry name" value="AAA"/>
    <property type="match status" value="1"/>
</dbReference>
<dbReference type="OrthoDB" id="9807790at2"/>
<dbReference type="PROSITE" id="PS50901">
    <property type="entry name" value="FTSK"/>
    <property type="match status" value="1"/>
</dbReference>
<keyword evidence="12" id="KW-0131">Cell cycle</keyword>
<evidence type="ECO:0000256" key="12">
    <source>
        <dbReference type="ARBA" id="ARBA00023306"/>
    </source>
</evidence>
<keyword evidence="16" id="KW-0175">Coiled coil</keyword>
<keyword evidence="10" id="KW-0238">DNA-binding</keyword>
<feature type="transmembrane region" description="Helical" evidence="18">
    <location>
        <begin position="46"/>
        <end position="70"/>
    </location>
</feature>
<feature type="domain" description="FtsK" evidence="19">
    <location>
        <begin position="402"/>
        <end position="593"/>
    </location>
</feature>
<keyword evidence="5 18" id="KW-0812">Transmembrane</keyword>
<dbReference type="Pfam" id="PF09397">
    <property type="entry name" value="FtsK_gamma"/>
    <property type="match status" value="1"/>
</dbReference>
<dbReference type="AlphaFoldDB" id="A0A0R3JTZ5"/>
<keyword evidence="3" id="KW-1003">Cell membrane</keyword>
<dbReference type="GO" id="GO:0003677">
    <property type="term" value="F:DNA binding"/>
    <property type="evidence" value="ECO:0007669"/>
    <property type="project" value="UniProtKB-KW"/>
</dbReference>
<dbReference type="Gene3D" id="3.40.50.300">
    <property type="entry name" value="P-loop containing nucleotide triphosphate hydrolases"/>
    <property type="match status" value="1"/>
</dbReference>
<dbReference type="InterPro" id="IPR003593">
    <property type="entry name" value="AAA+_ATPase"/>
</dbReference>
<feature type="coiled-coil region" evidence="16">
    <location>
        <begin position="279"/>
        <end position="306"/>
    </location>
</feature>
<dbReference type="InterPro" id="IPR041027">
    <property type="entry name" value="FtsK_alpha"/>
</dbReference>
<dbReference type="SMART" id="SM00843">
    <property type="entry name" value="Ftsk_gamma"/>
    <property type="match status" value="1"/>
</dbReference>
<keyword evidence="9 18" id="KW-1133">Transmembrane helix</keyword>
<feature type="binding site" evidence="15">
    <location>
        <begin position="419"/>
        <end position="426"/>
    </location>
    <ligand>
        <name>ATP</name>
        <dbReference type="ChEBI" id="CHEBI:30616"/>
    </ligand>
</feature>
<reference evidence="20 21" key="1">
    <citation type="submission" date="2015-09" db="EMBL/GenBank/DDBJ databases">
        <title>Draft genome sequence of a Caloramator mitchellensis, a moderate thermophile from the Great Artesian Basin of Australia.</title>
        <authorList>
            <person name="Patel B.K."/>
        </authorList>
    </citation>
    <scope>NUCLEOTIDE SEQUENCE [LARGE SCALE GENOMIC DNA]</scope>
    <source>
        <strain evidence="20 21">VF08</strain>
    </source>
</reference>
<dbReference type="Pfam" id="PF01580">
    <property type="entry name" value="FtsK_SpoIIIE"/>
    <property type="match status" value="1"/>
</dbReference>
<gene>
    <name evidence="20" type="primary">spoIIIE</name>
    <name evidence="20" type="ORF">ABG79_01193</name>
</gene>
<dbReference type="GO" id="GO:0005524">
    <property type="term" value="F:ATP binding"/>
    <property type="evidence" value="ECO:0007669"/>
    <property type="project" value="UniProtKB-UniRule"/>
</dbReference>
<dbReference type="InterPro" id="IPR025199">
    <property type="entry name" value="FtsK_4TM"/>
</dbReference>
<feature type="transmembrane region" description="Helical" evidence="18">
    <location>
        <begin position="143"/>
        <end position="161"/>
    </location>
</feature>
<dbReference type="CDD" id="cd01127">
    <property type="entry name" value="TrwB_TraG_TraD_VirD4"/>
    <property type="match status" value="1"/>
</dbReference>
<feature type="coiled-coil region" evidence="16">
    <location>
        <begin position="176"/>
        <end position="210"/>
    </location>
</feature>
<evidence type="ECO:0000256" key="13">
    <source>
        <dbReference type="ARBA" id="ARBA00024986"/>
    </source>
</evidence>
<keyword evidence="21" id="KW-1185">Reference proteome</keyword>
<evidence type="ECO:0000256" key="10">
    <source>
        <dbReference type="ARBA" id="ARBA00023125"/>
    </source>
</evidence>
<dbReference type="SUPFAM" id="SSF46785">
    <property type="entry name" value="Winged helix' DNA-binding domain"/>
    <property type="match status" value="1"/>
</dbReference>
<sequence length="733" mass="81327">MGKAKNKNQKFITEIYGIITTAVSLLIIISIFFKPTGIVGKIFVDFFFGLLGIGAYLFPFALILIGIFMIINKNIKLRQRFVAIWLLIFDIVLFIHVKYSNEFVKLKFKTKLIKIYNIGITRKGGGILSELIDLPLLKLFGEIGAYIVLTAIAIILVILITEKSVGDIIKFMLTKIHNFNLNMKTKEKANKQLNEELDENIDENENSEINIVEPIKIKEHDSFENKKGSKLINLNNSDNGKENKNKSEDVNINIPSENLSQKNIHYTIPPINILSETKIKSSATDKKELINNAKALEETLQSFGIEAKVVQVTKGPSVTRYELHPGAGVKVSRIVNLADDIALNLAAPSVRIEAPIPGKSAIGIEVPNKEVIPVSLREVIESEEFIKFNSPVAFALGKDISGKCVVTDIAKMPHLLIAGATGSGKSVCINTLITSLIYKSSPNDVKMLLIDPKVVELSIYNGIPHLIIPVVTEPKKAASALEWAVLEMTNRYKLFADNNVRNIESYNKLMEDKGDGVKLPKIVVIIDELADLMMVAPNEVEDAITRLAQMARAAGIHLIIATQRPSVDVITGVIKANIPSRISFAVSSQIDSRTILDMAGAEKLLGKGDMLFLPIGENKPIRIQGAFISEKEVENIVEYLKKSSEVEYNEDIIEKINQSKDKVEFDEEADELLPEAIELAVELGQISASMIQRRLRVGFNRAARLIEEMEKRGVVGPQDGSKPRQVLITKDEF</sequence>
<comment type="caution">
    <text evidence="20">The sequence shown here is derived from an EMBL/GenBank/DDBJ whole genome shotgun (WGS) entry which is preliminary data.</text>
</comment>
<dbReference type="GO" id="GO:0005886">
    <property type="term" value="C:plasma membrane"/>
    <property type="evidence" value="ECO:0007669"/>
    <property type="project" value="UniProtKB-SubCell"/>
</dbReference>
<dbReference type="GO" id="GO:0051301">
    <property type="term" value="P:cell division"/>
    <property type="evidence" value="ECO:0007669"/>
    <property type="project" value="UniProtKB-KW"/>
</dbReference>
<evidence type="ECO:0000256" key="3">
    <source>
        <dbReference type="ARBA" id="ARBA00022475"/>
    </source>
</evidence>
<dbReference type="InterPro" id="IPR036388">
    <property type="entry name" value="WH-like_DNA-bd_sf"/>
</dbReference>
<keyword evidence="8 15" id="KW-0067">ATP-binding</keyword>
<dbReference type="PANTHER" id="PTHR22683:SF41">
    <property type="entry name" value="DNA TRANSLOCASE FTSK"/>
    <property type="match status" value="1"/>
</dbReference>
<evidence type="ECO:0000256" key="15">
    <source>
        <dbReference type="PROSITE-ProRule" id="PRU00289"/>
    </source>
</evidence>
<dbReference type="STRING" id="908809.ABG79_01193"/>
<evidence type="ECO:0000256" key="6">
    <source>
        <dbReference type="ARBA" id="ARBA00022741"/>
    </source>
</evidence>
<feature type="region of interest" description="Disordered" evidence="17">
    <location>
        <begin position="228"/>
        <end position="248"/>
    </location>
</feature>
<keyword evidence="4" id="KW-0132">Cell division</keyword>
<name>A0A0R3JTZ5_CALMK</name>
<evidence type="ECO:0000256" key="16">
    <source>
        <dbReference type="SAM" id="Coils"/>
    </source>
</evidence>
<feature type="transmembrane region" description="Helical" evidence="18">
    <location>
        <begin position="12"/>
        <end position="34"/>
    </location>
</feature>
<feature type="region of interest" description="Disordered" evidence="17">
    <location>
        <begin position="713"/>
        <end position="733"/>
    </location>
</feature>
<dbReference type="PANTHER" id="PTHR22683">
    <property type="entry name" value="SPORULATION PROTEIN RELATED"/>
    <property type="match status" value="1"/>
</dbReference>
<evidence type="ECO:0000256" key="18">
    <source>
        <dbReference type="SAM" id="Phobius"/>
    </source>
</evidence>
<evidence type="ECO:0000256" key="1">
    <source>
        <dbReference type="ARBA" id="ARBA00004651"/>
    </source>
</evidence>
<evidence type="ECO:0000256" key="7">
    <source>
        <dbReference type="ARBA" id="ARBA00022829"/>
    </source>
</evidence>
<comment type="subcellular location">
    <subcellularLocation>
        <location evidence="1">Cell membrane</location>
        <topology evidence="1">Multi-pass membrane protein</topology>
    </subcellularLocation>
</comment>
<feature type="compositionally biased region" description="Basic and acidic residues" evidence="17">
    <location>
        <begin position="239"/>
        <end position="248"/>
    </location>
</feature>
<dbReference type="EMBL" id="LKHP01000005">
    <property type="protein sequence ID" value="KRQ87003.1"/>
    <property type="molecule type" value="Genomic_DNA"/>
</dbReference>
<dbReference type="Pfam" id="PF17854">
    <property type="entry name" value="FtsK_alpha"/>
    <property type="match status" value="1"/>
</dbReference>
<comment type="subunit">
    <text evidence="14">Homohexamer. Forms a ring that surrounds DNA.</text>
</comment>
<evidence type="ECO:0000256" key="17">
    <source>
        <dbReference type="SAM" id="MobiDB-lite"/>
    </source>
</evidence>
<evidence type="ECO:0000256" key="14">
    <source>
        <dbReference type="ARBA" id="ARBA00025923"/>
    </source>
</evidence>
<evidence type="ECO:0000256" key="11">
    <source>
        <dbReference type="ARBA" id="ARBA00023136"/>
    </source>
</evidence>
<dbReference type="Gene3D" id="1.10.10.10">
    <property type="entry name" value="Winged helix-like DNA-binding domain superfamily/Winged helix DNA-binding domain"/>
    <property type="match status" value="1"/>
</dbReference>
<evidence type="ECO:0000256" key="8">
    <source>
        <dbReference type="ARBA" id="ARBA00022840"/>
    </source>
</evidence>
<evidence type="ECO:0000313" key="21">
    <source>
        <dbReference type="Proteomes" id="UP000052015"/>
    </source>
</evidence>
<evidence type="ECO:0000256" key="5">
    <source>
        <dbReference type="ARBA" id="ARBA00022692"/>
    </source>
</evidence>
<dbReference type="InterPro" id="IPR036390">
    <property type="entry name" value="WH_DNA-bd_sf"/>
</dbReference>
<dbReference type="InterPro" id="IPR002543">
    <property type="entry name" value="FtsK_dom"/>
</dbReference>
<keyword evidence="11 18" id="KW-0472">Membrane</keyword>
<dbReference type="SUPFAM" id="SSF52540">
    <property type="entry name" value="P-loop containing nucleoside triphosphate hydrolases"/>
    <property type="match status" value="1"/>
</dbReference>
<comment type="similarity">
    <text evidence="2">Belongs to the FtsK/SpoIIIE/SftA family.</text>
</comment>
<dbReference type="GO" id="GO:0007059">
    <property type="term" value="P:chromosome segregation"/>
    <property type="evidence" value="ECO:0007669"/>
    <property type="project" value="UniProtKB-KW"/>
</dbReference>
<accession>A0A0R3JTZ5</accession>
<protein>
    <submittedName>
        <fullName evidence="20">DNA translocase SpoIIIE</fullName>
    </submittedName>
</protein>
<dbReference type="InterPro" id="IPR018541">
    <property type="entry name" value="Ftsk_gamma"/>
</dbReference>
<evidence type="ECO:0000259" key="19">
    <source>
        <dbReference type="PROSITE" id="PS50901"/>
    </source>
</evidence>
<organism evidence="20 21">
    <name type="scientific">Caloramator mitchellensis</name>
    <dbReference type="NCBI Taxonomy" id="908809"/>
    <lineage>
        <taxon>Bacteria</taxon>
        <taxon>Bacillati</taxon>
        <taxon>Bacillota</taxon>
        <taxon>Clostridia</taxon>
        <taxon>Eubacteriales</taxon>
        <taxon>Clostridiaceae</taxon>
        <taxon>Caloramator</taxon>
    </lineage>
</organism>
<dbReference type="Proteomes" id="UP000052015">
    <property type="component" value="Unassembled WGS sequence"/>
</dbReference>
<keyword evidence="7" id="KW-0159">Chromosome partition</keyword>
<feature type="transmembrane region" description="Helical" evidence="18">
    <location>
        <begin position="82"/>
        <end position="99"/>
    </location>
</feature>
<dbReference type="InterPro" id="IPR050206">
    <property type="entry name" value="FtsK/SpoIIIE/SftA"/>
</dbReference>
<evidence type="ECO:0000256" key="9">
    <source>
        <dbReference type="ARBA" id="ARBA00022989"/>
    </source>
</evidence>
<comment type="function">
    <text evidence="13">Essential cell division protein that coordinates cell division and chromosome segregation. The N-terminus is involved in assembly of the cell-division machinery. The C-terminus functions as a DNA motor that moves dsDNA in an ATP-dependent manner towards the dif recombination site, which is located within the replication terminus region. Required for activation of the Xer recombinase, allowing activation of chromosome unlinking by recombination.</text>
</comment>
<keyword evidence="6 15" id="KW-0547">Nucleotide-binding</keyword>
<dbReference type="PATRIC" id="fig|908809.3.peg.1202"/>
<evidence type="ECO:0000256" key="4">
    <source>
        <dbReference type="ARBA" id="ARBA00022618"/>
    </source>
</evidence>
<dbReference type="InterPro" id="IPR027417">
    <property type="entry name" value="P-loop_NTPase"/>
</dbReference>
<evidence type="ECO:0000256" key="2">
    <source>
        <dbReference type="ARBA" id="ARBA00006474"/>
    </source>
</evidence>
<dbReference type="Gene3D" id="3.30.980.40">
    <property type="match status" value="1"/>
</dbReference>
<proteinExistence type="inferred from homology"/>
<dbReference type="Pfam" id="PF13491">
    <property type="entry name" value="FtsK_4TM"/>
    <property type="match status" value="1"/>
</dbReference>
<dbReference type="RefSeq" id="WP_057978117.1">
    <property type="nucleotide sequence ID" value="NZ_LKHP01000005.1"/>
</dbReference>